<feature type="domain" description="Copper amine oxidase-like N-terminal" evidence="2">
    <location>
        <begin position="376"/>
        <end position="480"/>
    </location>
</feature>
<organism evidence="3 4">
    <name type="scientific">Paenibacillus soyae</name>
    <dbReference type="NCBI Taxonomy" id="2969249"/>
    <lineage>
        <taxon>Bacteria</taxon>
        <taxon>Bacillati</taxon>
        <taxon>Bacillota</taxon>
        <taxon>Bacilli</taxon>
        <taxon>Bacillales</taxon>
        <taxon>Paenibacillaceae</taxon>
        <taxon>Paenibacillus</taxon>
    </lineage>
</organism>
<accession>A0A9X2SDX9</accession>
<evidence type="ECO:0000259" key="2">
    <source>
        <dbReference type="Pfam" id="PF07833"/>
    </source>
</evidence>
<gene>
    <name evidence="3" type="ORF">NQZ67_27175</name>
</gene>
<dbReference type="Gene3D" id="3.30.457.10">
    <property type="entry name" value="Copper amine oxidase-like, N-terminal domain"/>
    <property type="match status" value="1"/>
</dbReference>
<proteinExistence type="predicted"/>
<protein>
    <submittedName>
        <fullName evidence="3">Copper amine oxidase N-terminal domain-containing protein</fullName>
    </submittedName>
</protein>
<dbReference type="EMBL" id="JANIPJ010000029">
    <property type="protein sequence ID" value="MCR2807577.1"/>
    <property type="molecule type" value="Genomic_DNA"/>
</dbReference>
<evidence type="ECO:0000313" key="4">
    <source>
        <dbReference type="Proteomes" id="UP001141950"/>
    </source>
</evidence>
<reference evidence="3" key="1">
    <citation type="submission" date="2022-08" db="EMBL/GenBank/DDBJ databases">
        <title>The genomic sequence of strain Paenibacillus sp. SCIV0701.</title>
        <authorList>
            <person name="Zhao H."/>
        </authorList>
    </citation>
    <scope>NUCLEOTIDE SEQUENCE</scope>
    <source>
        <strain evidence="3">SCIV0701</strain>
    </source>
</reference>
<dbReference type="Proteomes" id="UP001141950">
    <property type="component" value="Unassembled WGS sequence"/>
</dbReference>
<feature type="chain" id="PRO_5040782037" evidence="1">
    <location>
        <begin position="30"/>
        <end position="512"/>
    </location>
</feature>
<keyword evidence="4" id="KW-1185">Reference proteome</keyword>
<dbReference type="RefSeq" id="WP_257452165.1">
    <property type="nucleotide sequence ID" value="NZ_JANIPJ010000029.1"/>
</dbReference>
<sequence length="512" mass="58425">MRATTAKLLLAATLAFGAIMTVGLVPAQAEDSVETKIESATQAINRAKALNLLPEGARPTVKLDGEKWDVTFRTDDKDENGSPLHVGQVVMYAKNGKVVKYRESLRSNFIGKVGEDPFDEDLMKISTVEAQDIALEFIKQQDWKLDVNWMFYPYPVAYEYDTRFDIGRLHGVNFSRSHEGIRDGADGVGVTIDRWTGEVDSFYVDWEERTYTPNKVSEADVIGLNEAGKLFYDAIEPFLKWQAIYDPEQPRLVYALHERYVMTFDGKFPIEYQWENPIITEKINPSYSRELVKKRLLTMYDLGLEYIDGKLAYKLRLKPEISLFMENLHPVIDANTGEWLDFLNRPLNKPFSPAGEWLIHAAPESKIEYAASIVWDNELLQLQNEPFIKNGYTLVPFRELLTKLGAKISWDPVARKVTASKNSTTIELTIDSDTTLINGKEQKLEAPAILKDGRTYIPARLVLETFGLHVGWNKESRLVLVSSDGNPLVLSPDEQKKHRFQAQLNWENKMHK</sequence>
<dbReference type="AlphaFoldDB" id="A0A9X2SDX9"/>
<dbReference type="SUPFAM" id="SSF55383">
    <property type="entry name" value="Copper amine oxidase, domain N"/>
    <property type="match status" value="1"/>
</dbReference>
<comment type="caution">
    <text evidence="3">The sequence shown here is derived from an EMBL/GenBank/DDBJ whole genome shotgun (WGS) entry which is preliminary data.</text>
</comment>
<dbReference type="Pfam" id="PF07833">
    <property type="entry name" value="Cu_amine_oxidN1"/>
    <property type="match status" value="1"/>
</dbReference>
<dbReference type="InterPro" id="IPR012854">
    <property type="entry name" value="Cu_amine_oxidase-like_N"/>
</dbReference>
<keyword evidence="1" id="KW-0732">Signal</keyword>
<evidence type="ECO:0000256" key="1">
    <source>
        <dbReference type="SAM" id="SignalP"/>
    </source>
</evidence>
<name>A0A9X2SDX9_9BACL</name>
<feature type="signal peptide" evidence="1">
    <location>
        <begin position="1"/>
        <end position="29"/>
    </location>
</feature>
<dbReference type="InterPro" id="IPR036582">
    <property type="entry name" value="Mao_N_sf"/>
</dbReference>
<evidence type="ECO:0000313" key="3">
    <source>
        <dbReference type="EMBL" id="MCR2807577.1"/>
    </source>
</evidence>